<sequence>MADAHPLALLQKLSAELRMQIYRDVLRTEGSLLPCQPNGKQCLIDISLPLVNKAIHNEAVDALFEANAIRLRHFEAVTFFPNPVRGRTDVLRHIDLVDLGRVDIWRDESYLRRTLELAISLPKLMTVTIGYDGLVQTGCTLDHWVQASGFSRQELRCMVEFELACGQVKVKRIFSKHYALVRKWHTVKADAA</sequence>
<dbReference type="EMBL" id="JAVFHQ010000006">
    <property type="protein sequence ID" value="KAK4548981.1"/>
    <property type="molecule type" value="Genomic_DNA"/>
</dbReference>
<evidence type="ECO:0000313" key="2">
    <source>
        <dbReference type="Proteomes" id="UP001324427"/>
    </source>
</evidence>
<evidence type="ECO:0000313" key="1">
    <source>
        <dbReference type="EMBL" id="KAK4548981.1"/>
    </source>
</evidence>
<keyword evidence="2" id="KW-1185">Reference proteome</keyword>
<dbReference type="AlphaFoldDB" id="A0AAV9JU62"/>
<organism evidence="1 2">
    <name type="scientific">Oleoguttula mirabilis</name>
    <dbReference type="NCBI Taxonomy" id="1507867"/>
    <lineage>
        <taxon>Eukaryota</taxon>
        <taxon>Fungi</taxon>
        <taxon>Dikarya</taxon>
        <taxon>Ascomycota</taxon>
        <taxon>Pezizomycotina</taxon>
        <taxon>Dothideomycetes</taxon>
        <taxon>Dothideomycetidae</taxon>
        <taxon>Mycosphaerellales</taxon>
        <taxon>Teratosphaeriaceae</taxon>
        <taxon>Oleoguttula</taxon>
    </lineage>
</organism>
<comment type="caution">
    <text evidence="1">The sequence shown here is derived from an EMBL/GenBank/DDBJ whole genome shotgun (WGS) entry which is preliminary data.</text>
</comment>
<gene>
    <name evidence="1" type="ORF">LTR36_008754</name>
</gene>
<protein>
    <submittedName>
        <fullName evidence="1">Uncharacterized protein</fullName>
    </submittedName>
</protein>
<accession>A0AAV9JU62</accession>
<proteinExistence type="predicted"/>
<name>A0AAV9JU62_9PEZI</name>
<reference evidence="1 2" key="1">
    <citation type="submission" date="2021-11" db="EMBL/GenBank/DDBJ databases">
        <title>Black yeast isolated from Biological Soil Crust.</title>
        <authorList>
            <person name="Kurbessoian T."/>
        </authorList>
    </citation>
    <scope>NUCLEOTIDE SEQUENCE [LARGE SCALE GENOMIC DNA]</scope>
    <source>
        <strain evidence="1 2">CCFEE 5522</strain>
    </source>
</reference>
<dbReference type="Proteomes" id="UP001324427">
    <property type="component" value="Unassembled WGS sequence"/>
</dbReference>